<organism evidence="3 4">
    <name type="scientific">Croceicoccus mobilis</name>
    <dbReference type="NCBI Taxonomy" id="1703339"/>
    <lineage>
        <taxon>Bacteria</taxon>
        <taxon>Pseudomonadati</taxon>
        <taxon>Pseudomonadota</taxon>
        <taxon>Alphaproteobacteria</taxon>
        <taxon>Sphingomonadales</taxon>
        <taxon>Erythrobacteraceae</taxon>
        <taxon>Croceicoccus</taxon>
    </lineage>
</organism>
<accession>A0A917DXE3</accession>
<dbReference type="SUPFAM" id="SSF52096">
    <property type="entry name" value="ClpP/crotonase"/>
    <property type="match status" value="1"/>
</dbReference>
<keyword evidence="4" id="KW-1185">Reference proteome</keyword>
<dbReference type="InterPro" id="IPR014748">
    <property type="entry name" value="Enoyl-CoA_hydra_C"/>
</dbReference>
<dbReference type="CDD" id="cd06558">
    <property type="entry name" value="crotonase-like"/>
    <property type="match status" value="1"/>
</dbReference>
<dbReference type="AlphaFoldDB" id="A0A917DXE3"/>
<keyword evidence="3" id="KW-0413">Isomerase</keyword>
<dbReference type="Gene3D" id="1.10.12.10">
    <property type="entry name" value="Lyase 2-enoyl-coa Hydratase, Chain A, domain 2"/>
    <property type="match status" value="1"/>
</dbReference>
<evidence type="ECO:0000256" key="2">
    <source>
        <dbReference type="SAM" id="Phobius"/>
    </source>
</evidence>
<dbReference type="Pfam" id="PF00378">
    <property type="entry name" value="ECH_1"/>
    <property type="match status" value="1"/>
</dbReference>
<evidence type="ECO:0000256" key="1">
    <source>
        <dbReference type="ARBA" id="ARBA00005254"/>
    </source>
</evidence>
<keyword evidence="2" id="KW-1133">Transmembrane helix</keyword>
<dbReference type="GO" id="GO:0016853">
    <property type="term" value="F:isomerase activity"/>
    <property type="evidence" value="ECO:0007669"/>
    <property type="project" value="UniProtKB-KW"/>
</dbReference>
<dbReference type="PANTHER" id="PTHR43459">
    <property type="entry name" value="ENOYL-COA HYDRATASE"/>
    <property type="match status" value="1"/>
</dbReference>
<reference evidence="3" key="1">
    <citation type="journal article" date="2014" name="Int. J. Syst. Evol. Microbiol.">
        <title>Complete genome sequence of Corynebacterium casei LMG S-19264T (=DSM 44701T), isolated from a smear-ripened cheese.</title>
        <authorList>
            <consortium name="US DOE Joint Genome Institute (JGI-PGF)"/>
            <person name="Walter F."/>
            <person name="Albersmeier A."/>
            <person name="Kalinowski J."/>
            <person name="Ruckert C."/>
        </authorList>
    </citation>
    <scope>NUCLEOTIDE SEQUENCE</scope>
    <source>
        <strain evidence="3">CGMCC 1.15360</strain>
    </source>
</reference>
<proteinExistence type="inferred from homology"/>
<evidence type="ECO:0000313" key="3">
    <source>
        <dbReference type="EMBL" id="GGD77934.1"/>
    </source>
</evidence>
<comment type="caution">
    <text evidence="3">The sequence shown here is derived from an EMBL/GenBank/DDBJ whole genome shotgun (WGS) entry which is preliminary data.</text>
</comment>
<sequence>MASKFVTSERDGAVLTVSIARPDRLNALTPAVFEQLTAAIDEGLAAGVRALVLSGEGRFFCSGADIRSDGEGYFGLPQDLGELIDAHYNPFTRKLMDLPIPVITAINGPAVGAGLSIALAGDVSIMAKSGFALLAFVNIGLVPDAGATWLAARAVGRTRAMELALLGEQMSAEEAVRIGLVTRVAEDDKVLEEAQAIAHRLAKGPARAIGMIRKQVNEALDMDFDEVLDRERDNQRILGRTEDFREALTAFGQKRRPNFKGR</sequence>
<keyword evidence="2" id="KW-0812">Transmembrane</keyword>
<reference evidence="3" key="2">
    <citation type="submission" date="2020-09" db="EMBL/GenBank/DDBJ databases">
        <authorList>
            <person name="Sun Q."/>
            <person name="Zhou Y."/>
        </authorList>
    </citation>
    <scope>NUCLEOTIDE SEQUENCE</scope>
    <source>
        <strain evidence="3">CGMCC 1.15360</strain>
    </source>
</reference>
<keyword evidence="2" id="KW-0472">Membrane</keyword>
<dbReference type="OrthoDB" id="9802898at2"/>
<name>A0A917DXE3_9SPHN</name>
<dbReference type="Proteomes" id="UP000612349">
    <property type="component" value="Unassembled WGS sequence"/>
</dbReference>
<protein>
    <submittedName>
        <fullName evidence="3">2-(1,2-epoxy-1,2-dihydrophenyl)acetyl-CoA isomerase</fullName>
    </submittedName>
</protein>
<feature type="transmembrane region" description="Helical" evidence="2">
    <location>
        <begin position="98"/>
        <end position="119"/>
    </location>
</feature>
<dbReference type="InterPro" id="IPR001753">
    <property type="entry name" value="Enoyl-CoA_hydra/iso"/>
</dbReference>
<dbReference type="EMBL" id="BMIP01000007">
    <property type="protein sequence ID" value="GGD77934.1"/>
    <property type="molecule type" value="Genomic_DNA"/>
</dbReference>
<feature type="transmembrane region" description="Helical" evidence="2">
    <location>
        <begin position="131"/>
        <end position="152"/>
    </location>
</feature>
<evidence type="ECO:0000313" key="4">
    <source>
        <dbReference type="Proteomes" id="UP000612349"/>
    </source>
</evidence>
<dbReference type="InterPro" id="IPR029045">
    <property type="entry name" value="ClpP/crotonase-like_dom_sf"/>
</dbReference>
<dbReference type="Gene3D" id="3.90.226.10">
    <property type="entry name" value="2-enoyl-CoA Hydratase, Chain A, domain 1"/>
    <property type="match status" value="1"/>
</dbReference>
<comment type="similarity">
    <text evidence="1">Belongs to the enoyl-CoA hydratase/isomerase family.</text>
</comment>
<dbReference type="RefSeq" id="WP_066768724.1">
    <property type="nucleotide sequence ID" value="NZ_BMIP01000007.1"/>
</dbReference>
<gene>
    <name evidence="3" type="ORF">GCM10010990_29630</name>
</gene>
<dbReference type="PANTHER" id="PTHR43459:SF1">
    <property type="entry name" value="EG:BACN32G11.4 PROTEIN"/>
    <property type="match status" value="1"/>
</dbReference>